<dbReference type="SUPFAM" id="SSF158472">
    <property type="entry name" value="HAMP domain-like"/>
    <property type="match status" value="1"/>
</dbReference>
<evidence type="ECO:0000256" key="4">
    <source>
        <dbReference type="ARBA" id="ARBA00022553"/>
    </source>
</evidence>
<evidence type="ECO:0000256" key="8">
    <source>
        <dbReference type="ARBA" id="ARBA00022989"/>
    </source>
</evidence>
<keyword evidence="14" id="KW-1185">Reference proteome</keyword>
<keyword evidence="5" id="KW-0808">Transferase</keyword>
<dbReference type="Proteomes" id="UP001556631">
    <property type="component" value="Unassembled WGS sequence"/>
</dbReference>
<keyword evidence="10" id="KW-0472">Membrane</keyword>
<keyword evidence="9" id="KW-0902">Two-component regulatory system</keyword>
<dbReference type="SUPFAM" id="SSF55874">
    <property type="entry name" value="ATPase domain of HSP90 chaperone/DNA topoisomerase II/histidine kinase"/>
    <property type="match status" value="1"/>
</dbReference>
<dbReference type="EMBL" id="JBFPJR010000001">
    <property type="protein sequence ID" value="MEX0426116.1"/>
    <property type="molecule type" value="Genomic_DNA"/>
</dbReference>
<evidence type="ECO:0000256" key="10">
    <source>
        <dbReference type="SAM" id="Phobius"/>
    </source>
</evidence>
<evidence type="ECO:0000313" key="14">
    <source>
        <dbReference type="Proteomes" id="UP001556631"/>
    </source>
</evidence>
<dbReference type="InterPro" id="IPR036890">
    <property type="entry name" value="HATPase_C_sf"/>
</dbReference>
<evidence type="ECO:0000256" key="9">
    <source>
        <dbReference type="ARBA" id="ARBA00023012"/>
    </source>
</evidence>
<dbReference type="SMART" id="SM00387">
    <property type="entry name" value="HATPase_c"/>
    <property type="match status" value="1"/>
</dbReference>
<feature type="domain" description="HAMP" evidence="12">
    <location>
        <begin position="187"/>
        <end position="241"/>
    </location>
</feature>
<dbReference type="CDD" id="cd06225">
    <property type="entry name" value="HAMP"/>
    <property type="match status" value="1"/>
</dbReference>
<dbReference type="EC" id="2.7.13.3" evidence="3"/>
<feature type="domain" description="Histidine kinase" evidence="11">
    <location>
        <begin position="249"/>
        <end position="445"/>
    </location>
</feature>
<reference evidence="13 14" key="1">
    <citation type="submission" date="2024-07" db="EMBL/GenBank/DDBJ databases">
        <authorList>
            <person name="Lee S."/>
            <person name="Kang M."/>
        </authorList>
    </citation>
    <scope>NUCLEOTIDE SEQUENCE [LARGE SCALE GENOMIC DNA]</scope>
    <source>
        <strain evidence="13 14">DS6</strain>
    </source>
</reference>
<dbReference type="CDD" id="cd00075">
    <property type="entry name" value="HATPase"/>
    <property type="match status" value="1"/>
</dbReference>
<dbReference type="SMART" id="SM00304">
    <property type="entry name" value="HAMP"/>
    <property type="match status" value="1"/>
</dbReference>
<dbReference type="InterPro" id="IPR003660">
    <property type="entry name" value="HAMP_dom"/>
</dbReference>
<dbReference type="Pfam" id="PF00672">
    <property type="entry name" value="HAMP"/>
    <property type="match status" value="1"/>
</dbReference>
<dbReference type="InterPro" id="IPR005467">
    <property type="entry name" value="His_kinase_dom"/>
</dbReference>
<keyword evidence="13" id="KW-0067">ATP-binding</keyword>
<organism evidence="13 14">
    <name type="scientific">Nocardioides eburneus</name>
    <dbReference type="NCBI Taxonomy" id="3231482"/>
    <lineage>
        <taxon>Bacteria</taxon>
        <taxon>Bacillati</taxon>
        <taxon>Actinomycetota</taxon>
        <taxon>Actinomycetes</taxon>
        <taxon>Propionibacteriales</taxon>
        <taxon>Nocardioidaceae</taxon>
        <taxon>Nocardioides</taxon>
    </lineage>
</organism>
<accession>A0ABV3ST55</accession>
<dbReference type="SUPFAM" id="SSF47384">
    <property type="entry name" value="Homodimeric domain of signal transducing histidine kinase"/>
    <property type="match status" value="1"/>
</dbReference>
<feature type="transmembrane region" description="Helical" evidence="10">
    <location>
        <begin position="15"/>
        <end position="38"/>
    </location>
</feature>
<dbReference type="PROSITE" id="PS50109">
    <property type="entry name" value="HIS_KIN"/>
    <property type="match status" value="1"/>
</dbReference>
<dbReference type="InterPro" id="IPR003594">
    <property type="entry name" value="HATPase_dom"/>
</dbReference>
<dbReference type="InterPro" id="IPR003661">
    <property type="entry name" value="HisK_dim/P_dom"/>
</dbReference>
<keyword evidence="8 10" id="KW-1133">Transmembrane helix</keyword>
<dbReference type="Pfam" id="PF00512">
    <property type="entry name" value="HisKA"/>
    <property type="match status" value="1"/>
</dbReference>
<dbReference type="Gene3D" id="3.30.565.10">
    <property type="entry name" value="Histidine kinase-like ATPase, C-terminal domain"/>
    <property type="match status" value="1"/>
</dbReference>
<dbReference type="Gene3D" id="1.10.287.130">
    <property type="match status" value="1"/>
</dbReference>
<dbReference type="PANTHER" id="PTHR45436">
    <property type="entry name" value="SENSOR HISTIDINE KINASE YKOH"/>
    <property type="match status" value="1"/>
</dbReference>
<name>A0ABV3ST55_9ACTN</name>
<evidence type="ECO:0000259" key="11">
    <source>
        <dbReference type="PROSITE" id="PS50109"/>
    </source>
</evidence>
<dbReference type="GO" id="GO:0005524">
    <property type="term" value="F:ATP binding"/>
    <property type="evidence" value="ECO:0007669"/>
    <property type="project" value="UniProtKB-KW"/>
</dbReference>
<evidence type="ECO:0000256" key="6">
    <source>
        <dbReference type="ARBA" id="ARBA00022692"/>
    </source>
</evidence>
<evidence type="ECO:0000256" key="1">
    <source>
        <dbReference type="ARBA" id="ARBA00000085"/>
    </source>
</evidence>
<evidence type="ECO:0000256" key="7">
    <source>
        <dbReference type="ARBA" id="ARBA00022777"/>
    </source>
</evidence>
<dbReference type="PROSITE" id="PS50885">
    <property type="entry name" value="HAMP"/>
    <property type="match status" value="1"/>
</dbReference>
<keyword evidence="4" id="KW-0597">Phosphoprotein</keyword>
<proteinExistence type="predicted"/>
<dbReference type="RefSeq" id="WP_367990756.1">
    <property type="nucleotide sequence ID" value="NZ_JBFPJR010000001.1"/>
</dbReference>
<dbReference type="Gene3D" id="6.10.340.10">
    <property type="match status" value="1"/>
</dbReference>
<sequence length="482" mass="51868">MRSLRSRVGRLPLRVRLVAGFAVAMLVVLIGAGAFVYWRVDFALDRGLDTELSQATTTLRPLVGADGRVERRTTADATGAAWQVLDESGSVRDHGGPAGADAMVGTRTLARAARSPQTVNIGDFLPASHKPYRLQITQARSAPRLFLLVGVRRDHRDEALRELLVQLSVAGLGALLVTSFVGDRLARAALRPVERYRRRAEDIAAGASGLRLDVPLRRDDEVTRLGHTLNDMLAALERALDRERQFVNEASHELRTPITLLTSRIQLARRRPRTQAEHERILEELDVDLGRLARLAEQLLDLGASHADDAGGPGRTADLAATVGRVIEQRRLADPGWAGETRVELPAEQARTAVSDGALERILTNLLDNARVHGTPPYAVRVDAPADGWTRLMVTDAGGGMPPALLATATRRFARADEARSRPGAGLGLALVWALVADADGELRLCFAGQHARSGATAPVACDHGPEMTVTVLLPAAPDDAG</sequence>
<evidence type="ECO:0000256" key="3">
    <source>
        <dbReference type="ARBA" id="ARBA00012438"/>
    </source>
</evidence>
<dbReference type="InterPro" id="IPR036097">
    <property type="entry name" value="HisK_dim/P_sf"/>
</dbReference>
<dbReference type="CDD" id="cd00082">
    <property type="entry name" value="HisKA"/>
    <property type="match status" value="1"/>
</dbReference>
<comment type="subcellular location">
    <subcellularLocation>
        <location evidence="2">Cell membrane</location>
    </subcellularLocation>
</comment>
<keyword evidence="13" id="KW-0547">Nucleotide-binding</keyword>
<dbReference type="SMART" id="SM00388">
    <property type="entry name" value="HisKA"/>
    <property type="match status" value="1"/>
</dbReference>
<dbReference type="PANTHER" id="PTHR45436:SF5">
    <property type="entry name" value="SENSOR HISTIDINE KINASE TRCS"/>
    <property type="match status" value="1"/>
</dbReference>
<keyword evidence="7" id="KW-0418">Kinase</keyword>
<protein>
    <recommendedName>
        <fullName evidence="3">histidine kinase</fullName>
        <ecNumber evidence="3">2.7.13.3</ecNumber>
    </recommendedName>
</protein>
<dbReference type="InterPro" id="IPR050428">
    <property type="entry name" value="TCS_sensor_his_kinase"/>
</dbReference>
<comment type="caution">
    <text evidence="13">The sequence shown here is derived from an EMBL/GenBank/DDBJ whole genome shotgun (WGS) entry which is preliminary data.</text>
</comment>
<keyword evidence="6 10" id="KW-0812">Transmembrane</keyword>
<evidence type="ECO:0000256" key="5">
    <source>
        <dbReference type="ARBA" id="ARBA00022679"/>
    </source>
</evidence>
<dbReference type="Pfam" id="PF02518">
    <property type="entry name" value="HATPase_c"/>
    <property type="match status" value="1"/>
</dbReference>
<evidence type="ECO:0000259" key="12">
    <source>
        <dbReference type="PROSITE" id="PS50885"/>
    </source>
</evidence>
<evidence type="ECO:0000256" key="2">
    <source>
        <dbReference type="ARBA" id="ARBA00004236"/>
    </source>
</evidence>
<comment type="catalytic activity">
    <reaction evidence="1">
        <text>ATP + protein L-histidine = ADP + protein N-phospho-L-histidine.</text>
        <dbReference type="EC" id="2.7.13.3"/>
    </reaction>
</comment>
<gene>
    <name evidence="13" type="ORF">AB3X52_00675</name>
</gene>
<evidence type="ECO:0000313" key="13">
    <source>
        <dbReference type="EMBL" id="MEX0426116.1"/>
    </source>
</evidence>